<keyword evidence="2" id="KW-0288">FMN</keyword>
<comment type="similarity">
    <text evidence="5">Belongs to the NtaA/SnaA/DszA monooxygenase family.</text>
</comment>
<keyword evidence="3 7" id="KW-0560">Oxidoreductase</keyword>
<dbReference type="Gene3D" id="3.20.20.30">
    <property type="entry name" value="Luciferase-like domain"/>
    <property type="match status" value="1"/>
</dbReference>
<dbReference type="PANTHER" id="PTHR30011:SF16">
    <property type="entry name" value="C2H2 FINGER DOMAIN TRANSCRIPTION FACTOR (EUROFUNG)-RELATED"/>
    <property type="match status" value="1"/>
</dbReference>
<dbReference type="InterPro" id="IPR016215">
    <property type="entry name" value="NTA_MOA"/>
</dbReference>
<dbReference type="NCBIfam" id="TIGR03860">
    <property type="entry name" value="FMN_nitrolo"/>
    <property type="match status" value="1"/>
</dbReference>
<dbReference type="Proteomes" id="UP001595828">
    <property type="component" value="Unassembled WGS sequence"/>
</dbReference>
<dbReference type="InterPro" id="IPR011251">
    <property type="entry name" value="Luciferase-like_dom"/>
</dbReference>
<keyword evidence="1" id="KW-0285">Flavoprotein</keyword>
<keyword evidence="4" id="KW-0503">Monooxygenase</keyword>
<sequence>MNAFAMNCVGHQSHGLWRHPRDHSAEYTHTRHWVELAKLLERGKFDGLFLADVVGVYDVFGGNPDTALQEAVQVPTNDPLLIIPPMAEATDHLSFAVTCNLSHEPPLPFARRMSTLDHMTDGRIGWNIVTGYLDSGSKGAGKGEQVAHDIRYDIAEEFMSIQYGFWEGSWEDGAVVRDRETGVFTDPAKVHRVEHDGEYFKVSGIHICEPSPQRTPVLYQAGTSSKGMAFAAKHAECVFVGGRSRSKMAADVEKLRALAVEVGRDPSDIKVFALATVIADATAEGAKAKYDDYCTYLSVKGGLALVSGWTGMDFSDPEKLAAGPSSSNAIQSVAAMFADGAATGAEGVEAIGLSVALGGGGPVLVGNGKQIADELAAWAEESDLDGFNFTYVVMPETFEDIVEHVVPELQRRGLVKRDYVDGTYRDKLFGHGPRLDASHPAAAYRKGG</sequence>
<reference evidence="8" key="1">
    <citation type="journal article" date="2019" name="Int. J. Syst. Evol. Microbiol.">
        <title>The Global Catalogue of Microorganisms (GCM) 10K type strain sequencing project: providing services to taxonomists for standard genome sequencing and annotation.</title>
        <authorList>
            <consortium name="The Broad Institute Genomics Platform"/>
            <consortium name="The Broad Institute Genome Sequencing Center for Infectious Disease"/>
            <person name="Wu L."/>
            <person name="Ma J."/>
        </authorList>
    </citation>
    <scope>NUCLEOTIDE SEQUENCE [LARGE SCALE GENOMIC DNA]</scope>
    <source>
        <strain evidence="8">CGMCC 1.12989</strain>
    </source>
</reference>
<accession>A0ABV8RQX0</accession>
<dbReference type="PIRSF" id="PIRSF000337">
    <property type="entry name" value="NTA_MOA"/>
    <property type="match status" value="1"/>
</dbReference>
<dbReference type="SUPFAM" id="SSF51679">
    <property type="entry name" value="Bacterial luciferase-like"/>
    <property type="match status" value="1"/>
</dbReference>
<evidence type="ECO:0000256" key="4">
    <source>
        <dbReference type="ARBA" id="ARBA00023033"/>
    </source>
</evidence>
<feature type="domain" description="Luciferase-like" evidence="6">
    <location>
        <begin position="19"/>
        <end position="380"/>
    </location>
</feature>
<organism evidence="7 8">
    <name type="scientific">Novosphingobium tardum</name>
    <dbReference type="NCBI Taxonomy" id="1538021"/>
    <lineage>
        <taxon>Bacteria</taxon>
        <taxon>Pseudomonadati</taxon>
        <taxon>Pseudomonadota</taxon>
        <taxon>Alphaproteobacteria</taxon>
        <taxon>Sphingomonadales</taxon>
        <taxon>Sphingomonadaceae</taxon>
        <taxon>Novosphingobium</taxon>
    </lineage>
</organism>
<evidence type="ECO:0000256" key="1">
    <source>
        <dbReference type="ARBA" id="ARBA00022630"/>
    </source>
</evidence>
<dbReference type="EMBL" id="JBHSDR010000003">
    <property type="protein sequence ID" value="MFC4294671.1"/>
    <property type="molecule type" value="Genomic_DNA"/>
</dbReference>
<keyword evidence="8" id="KW-1185">Reference proteome</keyword>
<dbReference type="EC" id="1.-.-.-" evidence="7"/>
<dbReference type="RefSeq" id="WP_379538117.1">
    <property type="nucleotide sequence ID" value="NZ_JBHSDR010000003.1"/>
</dbReference>
<comment type="caution">
    <text evidence="7">The sequence shown here is derived from an EMBL/GenBank/DDBJ whole genome shotgun (WGS) entry which is preliminary data.</text>
</comment>
<dbReference type="InterPro" id="IPR036661">
    <property type="entry name" value="Luciferase-like_sf"/>
</dbReference>
<protein>
    <submittedName>
        <fullName evidence="7">LLM class flavin-dependent oxidoreductase</fullName>
        <ecNumber evidence="7">1.-.-.-</ecNumber>
    </submittedName>
</protein>
<evidence type="ECO:0000256" key="2">
    <source>
        <dbReference type="ARBA" id="ARBA00022643"/>
    </source>
</evidence>
<dbReference type="InterPro" id="IPR051260">
    <property type="entry name" value="Diverse_substr_monoxygenases"/>
</dbReference>
<evidence type="ECO:0000313" key="8">
    <source>
        <dbReference type="Proteomes" id="UP001595828"/>
    </source>
</evidence>
<dbReference type="Pfam" id="PF00296">
    <property type="entry name" value="Bac_luciferase"/>
    <property type="match status" value="1"/>
</dbReference>
<proteinExistence type="inferred from homology"/>
<evidence type="ECO:0000259" key="6">
    <source>
        <dbReference type="Pfam" id="PF00296"/>
    </source>
</evidence>
<dbReference type="GO" id="GO:0016491">
    <property type="term" value="F:oxidoreductase activity"/>
    <property type="evidence" value="ECO:0007669"/>
    <property type="project" value="UniProtKB-KW"/>
</dbReference>
<evidence type="ECO:0000256" key="5">
    <source>
        <dbReference type="ARBA" id="ARBA00033748"/>
    </source>
</evidence>
<dbReference type="PANTHER" id="PTHR30011">
    <property type="entry name" value="ALKANESULFONATE MONOOXYGENASE-RELATED"/>
    <property type="match status" value="1"/>
</dbReference>
<name>A0ABV8RQX0_9SPHN</name>
<gene>
    <name evidence="7" type="ORF">ACFO0A_06315</name>
</gene>
<evidence type="ECO:0000256" key="3">
    <source>
        <dbReference type="ARBA" id="ARBA00023002"/>
    </source>
</evidence>
<evidence type="ECO:0000313" key="7">
    <source>
        <dbReference type="EMBL" id="MFC4294671.1"/>
    </source>
</evidence>